<dbReference type="PANTHER" id="PTHR23028:SF53">
    <property type="entry name" value="ACYL_TRANSF_3 DOMAIN-CONTAINING PROTEIN"/>
    <property type="match status" value="1"/>
</dbReference>
<reference evidence="5 6" key="1">
    <citation type="submission" date="2021-05" db="EMBL/GenBank/DDBJ databases">
        <title>Description of Cellulomonas sp. DKR-3 sp. nov.</title>
        <authorList>
            <person name="Dahal R.H."/>
            <person name="Chaudhary D.K."/>
        </authorList>
    </citation>
    <scope>NUCLEOTIDE SEQUENCE [LARGE SCALE GENOMIC DNA]</scope>
    <source>
        <strain evidence="5 6">DKR-3</strain>
    </source>
</reference>
<dbReference type="Pfam" id="PF19040">
    <property type="entry name" value="SGNH"/>
    <property type="match status" value="1"/>
</dbReference>
<evidence type="ECO:0000256" key="1">
    <source>
        <dbReference type="SAM" id="MobiDB-lite"/>
    </source>
</evidence>
<proteinExistence type="predicted"/>
<keyword evidence="2" id="KW-1133">Transmembrane helix</keyword>
<feature type="transmembrane region" description="Helical" evidence="2">
    <location>
        <begin position="103"/>
        <end position="120"/>
    </location>
</feature>
<feature type="region of interest" description="Disordered" evidence="1">
    <location>
        <begin position="1"/>
        <end position="67"/>
    </location>
</feature>
<feature type="transmembrane region" description="Helical" evidence="2">
    <location>
        <begin position="295"/>
        <end position="311"/>
    </location>
</feature>
<feature type="domain" description="Acyltransferase 3" evidence="3">
    <location>
        <begin position="71"/>
        <end position="397"/>
    </location>
</feature>
<dbReference type="InterPro" id="IPR050879">
    <property type="entry name" value="Acyltransferase_3"/>
</dbReference>
<feature type="transmembrane region" description="Helical" evidence="2">
    <location>
        <begin position="240"/>
        <end position="260"/>
    </location>
</feature>
<dbReference type="InterPro" id="IPR043968">
    <property type="entry name" value="SGNH"/>
</dbReference>
<dbReference type="GO" id="GO:0016746">
    <property type="term" value="F:acyltransferase activity"/>
    <property type="evidence" value="ECO:0007669"/>
    <property type="project" value="UniProtKB-KW"/>
</dbReference>
<comment type="caution">
    <text evidence="5">The sequence shown here is derived from an EMBL/GenBank/DDBJ whole genome shotgun (WGS) entry which is preliminary data.</text>
</comment>
<dbReference type="Proteomes" id="UP000722125">
    <property type="component" value="Unassembled WGS sequence"/>
</dbReference>
<evidence type="ECO:0000259" key="4">
    <source>
        <dbReference type="Pfam" id="PF19040"/>
    </source>
</evidence>
<name>A0ABS5TYD4_9CELL</name>
<sequence>MAARYPRPGPSPRREAAVVPRAAAPDASARARCGYREPVPNDARARDGRTAEAPVPPPGAAPAGPRHGVRADIQGLRALAVASVVVFHFWPSVLPGGFTGVDVFFVVSGFLITGQILRDVDRFGAGAFAARFWAARARRILPAALLVVAVVLVASWAVMPVSRWPGVGAHALSSALSLENWRLAAEAVDYGAEGAASSPYQHYWSLSVEEQFYVVWPLLLLALTLLVRRSGGLARLGRRTVVGAVMGAVLVTSLAYSFVVTAHDPGAAYFVTPARIWQLAAGGLVALLAVRGVRGVPWAGVALIGVGFVLIDTDTPYPGLAALLPTVGACLVLVGGPTGRFSFDRLTSARPVQHLGDISYSVYLWHWPLLVLTPIALGRDLTTVDLVLLVAVTLAVSELSYRLVEQPFRRGRALRTPARACVAGAVSIALVATAAVQLEHRGDARIEAAAAELAQAGTRGAQDDCRGGAALDHDCADPFGPVAADVALAASSDLPVASSEPRCSDDTGPFSTVVCRYGDPKGRRTLLLWGNSHASAWSDAVAVAGKRLGWKVVVASRSGCPANLDLPSTTGGPREQSTAELEACAERNRWVLSTLVPKADVVLMSDLRAGWADGSRSIDGFVEAIEQSREAGAKVVWLGDVPLTDGVLTRVDGPQCLQLHGQCSNPVSKALVARVVTERVVERVPDLSVIDVTSRFCDDERCYSGIGGVSVYFDGLHLSGTYSHSLGPWLARELKAAVRRAG</sequence>
<organism evidence="5 6">
    <name type="scientific">Cellulomonas fulva</name>
    <dbReference type="NCBI Taxonomy" id="2835530"/>
    <lineage>
        <taxon>Bacteria</taxon>
        <taxon>Bacillati</taxon>
        <taxon>Actinomycetota</taxon>
        <taxon>Actinomycetes</taxon>
        <taxon>Micrococcales</taxon>
        <taxon>Cellulomonadaceae</taxon>
        <taxon>Cellulomonas</taxon>
    </lineage>
</organism>
<dbReference type="PANTHER" id="PTHR23028">
    <property type="entry name" value="ACETYLTRANSFERASE"/>
    <property type="match status" value="1"/>
</dbReference>
<protein>
    <submittedName>
        <fullName evidence="5">Acyltransferase</fullName>
    </submittedName>
</protein>
<feature type="transmembrane region" description="Helical" evidence="2">
    <location>
        <begin position="211"/>
        <end position="228"/>
    </location>
</feature>
<keyword evidence="6" id="KW-1185">Reference proteome</keyword>
<evidence type="ECO:0000259" key="3">
    <source>
        <dbReference type="Pfam" id="PF01757"/>
    </source>
</evidence>
<feature type="transmembrane region" description="Helical" evidence="2">
    <location>
        <begin position="266"/>
        <end position="288"/>
    </location>
</feature>
<gene>
    <name evidence="5" type="ORF">KIN34_07565</name>
</gene>
<dbReference type="InterPro" id="IPR002656">
    <property type="entry name" value="Acyl_transf_3_dom"/>
</dbReference>
<dbReference type="Pfam" id="PF01757">
    <property type="entry name" value="Acyl_transf_3"/>
    <property type="match status" value="1"/>
</dbReference>
<evidence type="ECO:0000313" key="6">
    <source>
        <dbReference type="Proteomes" id="UP000722125"/>
    </source>
</evidence>
<evidence type="ECO:0000256" key="2">
    <source>
        <dbReference type="SAM" id="Phobius"/>
    </source>
</evidence>
<dbReference type="EMBL" id="JAHBOH010000001">
    <property type="protein sequence ID" value="MBT0994141.1"/>
    <property type="molecule type" value="Genomic_DNA"/>
</dbReference>
<keyword evidence="2" id="KW-0812">Transmembrane</keyword>
<accession>A0ABS5TYD4</accession>
<feature type="transmembrane region" description="Helical" evidence="2">
    <location>
        <begin position="75"/>
        <end position="91"/>
    </location>
</feature>
<feature type="transmembrane region" description="Helical" evidence="2">
    <location>
        <begin position="383"/>
        <end position="404"/>
    </location>
</feature>
<feature type="transmembrane region" description="Helical" evidence="2">
    <location>
        <begin position="317"/>
        <end position="337"/>
    </location>
</feature>
<keyword evidence="5" id="KW-0808">Transferase</keyword>
<keyword evidence="5" id="KW-0012">Acyltransferase</keyword>
<evidence type="ECO:0000313" key="5">
    <source>
        <dbReference type="EMBL" id="MBT0994141.1"/>
    </source>
</evidence>
<feature type="transmembrane region" description="Helical" evidence="2">
    <location>
        <begin position="140"/>
        <end position="159"/>
    </location>
</feature>
<keyword evidence="2" id="KW-0472">Membrane</keyword>
<feature type="transmembrane region" description="Helical" evidence="2">
    <location>
        <begin position="416"/>
        <end position="436"/>
    </location>
</feature>
<feature type="compositionally biased region" description="Low complexity" evidence="1">
    <location>
        <begin position="17"/>
        <end position="32"/>
    </location>
</feature>
<feature type="domain" description="SGNH" evidence="4">
    <location>
        <begin position="503"/>
        <end position="729"/>
    </location>
</feature>
<feature type="transmembrane region" description="Helical" evidence="2">
    <location>
        <begin position="358"/>
        <end position="377"/>
    </location>
</feature>